<evidence type="ECO:0000256" key="1">
    <source>
        <dbReference type="ARBA" id="ARBA00004123"/>
    </source>
</evidence>
<name>A0A1R1XRD8_9FUNG</name>
<dbReference type="OrthoDB" id="5591602at2759"/>
<feature type="region of interest" description="Disordered" evidence="4">
    <location>
        <begin position="386"/>
        <end position="429"/>
    </location>
</feature>
<evidence type="ECO:0000313" key="6">
    <source>
        <dbReference type="Proteomes" id="UP000187283"/>
    </source>
</evidence>
<dbReference type="EMBL" id="LSSN01002106">
    <property type="protein sequence ID" value="OMJ17223.1"/>
    <property type="molecule type" value="Genomic_DNA"/>
</dbReference>
<accession>A0A1R1XRD8</accession>
<dbReference type="InterPro" id="IPR010301">
    <property type="entry name" value="RRP1"/>
</dbReference>
<reference evidence="5 6" key="1">
    <citation type="submission" date="2017-01" db="EMBL/GenBank/DDBJ databases">
        <authorList>
            <person name="Mah S.A."/>
            <person name="Swanson W.J."/>
            <person name="Moy G.W."/>
            <person name="Vacquier V.D."/>
        </authorList>
    </citation>
    <scope>NUCLEOTIDE SEQUENCE [LARGE SCALE GENOMIC DNA]</scope>
    <source>
        <strain evidence="5 6">GSMNP</strain>
    </source>
</reference>
<dbReference type="Proteomes" id="UP000187283">
    <property type="component" value="Unassembled WGS sequence"/>
</dbReference>
<organism evidence="5 6">
    <name type="scientific">Smittium culicis</name>
    <dbReference type="NCBI Taxonomy" id="133412"/>
    <lineage>
        <taxon>Eukaryota</taxon>
        <taxon>Fungi</taxon>
        <taxon>Fungi incertae sedis</taxon>
        <taxon>Zoopagomycota</taxon>
        <taxon>Kickxellomycotina</taxon>
        <taxon>Harpellomycetes</taxon>
        <taxon>Harpellales</taxon>
        <taxon>Legeriomycetaceae</taxon>
        <taxon>Smittium</taxon>
    </lineage>
</organism>
<dbReference type="STRING" id="133412.A0A1R1XRD8"/>
<dbReference type="Pfam" id="PF05997">
    <property type="entry name" value="Nop52"/>
    <property type="match status" value="1"/>
</dbReference>
<proteinExistence type="inferred from homology"/>
<evidence type="ECO:0000313" key="5">
    <source>
        <dbReference type="EMBL" id="OMJ17223.1"/>
    </source>
</evidence>
<dbReference type="GO" id="GO:0005634">
    <property type="term" value="C:nucleus"/>
    <property type="evidence" value="ECO:0007669"/>
    <property type="project" value="UniProtKB-SubCell"/>
</dbReference>
<comment type="caution">
    <text evidence="5">The sequence shown here is derived from an EMBL/GenBank/DDBJ whole genome shotgun (WGS) entry which is preliminary data.</text>
</comment>
<keyword evidence="6" id="KW-1185">Reference proteome</keyword>
<feature type="compositionally biased region" description="Polar residues" evidence="4">
    <location>
        <begin position="254"/>
        <end position="267"/>
    </location>
</feature>
<feature type="compositionally biased region" description="Basic residues" evidence="4">
    <location>
        <begin position="295"/>
        <end position="304"/>
    </location>
</feature>
<evidence type="ECO:0000256" key="2">
    <source>
        <dbReference type="ARBA" id="ARBA00006374"/>
    </source>
</evidence>
<dbReference type="GO" id="GO:0030688">
    <property type="term" value="C:preribosome, small subunit precursor"/>
    <property type="evidence" value="ECO:0007669"/>
    <property type="project" value="InterPro"/>
</dbReference>
<gene>
    <name evidence="5" type="ORF">AYI70_g6123</name>
</gene>
<comment type="subcellular location">
    <subcellularLocation>
        <location evidence="1">Nucleus</location>
    </subcellularLocation>
</comment>
<protein>
    <submittedName>
        <fullName evidence="5">Uncharacterized protein</fullName>
    </submittedName>
</protein>
<evidence type="ECO:0000256" key="3">
    <source>
        <dbReference type="ARBA" id="ARBA00023242"/>
    </source>
</evidence>
<feature type="region of interest" description="Disordered" evidence="4">
    <location>
        <begin position="198"/>
        <end position="350"/>
    </location>
</feature>
<feature type="compositionally biased region" description="Polar residues" evidence="4">
    <location>
        <begin position="311"/>
        <end position="350"/>
    </location>
</feature>
<sequence length="429" mass="48756">MLMRKVFYYTIVLLHNNDFSEKSSKRYFNTMINYPLNPTNPKYPDGVRSHVGEILMDEISRYYLNFSDSISDISKSTTSILRPFLHFISQTQNSRIFKIFLKEVIEFPFSSYELEEQEFEDPSLSPLLISMGSQFLTYLKSSISDISFDINKINEFEQVYDHYYEDFPESLDSYLSTKNDSIDKSNEHSIENSIENELTNGIHSSDHPETPLAEESISKSPSSNKKSKKAHSKNNSISESPLNEPHFEYIAPPLNTTPITKPDSTANKSKRKLSLESQHNGNSSISSPDSETSKSSRKSKKLKKAKEFTVSPKSETKPLSVQESITPKQSKTPSSDMKTPNSDAINDISTPTEKKFTWALERNSTKRFQKKVPISPMVQEIDFSITPKRSALKKHSSYDSKDSDITPSKKKKSPKTKASAMVLANLKNN</sequence>
<evidence type="ECO:0000256" key="4">
    <source>
        <dbReference type="SAM" id="MobiDB-lite"/>
    </source>
</evidence>
<dbReference type="GO" id="GO:0006364">
    <property type="term" value="P:rRNA processing"/>
    <property type="evidence" value="ECO:0007669"/>
    <property type="project" value="InterPro"/>
</dbReference>
<comment type="similarity">
    <text evidence="2">Belongs to the RRP1 family.</text>
</comment>
<dbReference type="AlphaFoldDB" id="A0A1R1XRD8"/>
<keyword evidence="3" id="KW-0539">Nucleus</keyword>